<dbReference type="AlphaFoldDB" id="A0A2P6NB90"/>
<feature type="region of interest" description="Disordered" evidence="1">
    <location>
        <begin position="130"/>
        <end position="158"/>
    </location>
</feature>
<dbReference type="InParanoid" id="A0A2P6NB90"/>
<feature type="compositionally biased region" description="Basic and acidic residues" evidence="1">
    <location>
        <begin position="56"/>
        <end position="69"/>
    </location>
</feature>
<evidence type="ECO:0000313" key="3">
    <source>
        <dbReference type="Proteomes" id="UP000241769"/>
    </source>
</evidence>
<evidence type="ECO:0000313" key="2">
    <source>
        <dbReference type="EMBL" id="PRP81216.1"/>
    </source>
</evidence>
<sequence>MSDDPRDDDDERERKELDEYAERFRQQVERAEEELAFPIDQRQNVARRAARSFRKAQRDTKRLQEFLETEREEDEDEDSQDMMEEEESEGYSAFYEISDFISDFGTKRIALESRLDDKWTEEEVRKTINRGHRHLKRLQSQAKRSTSSSAAPTSLTKLREEVDNLRALSQSRDKGSNEMWMEVDAFLREADVALRSEEEKRASQPCPPARKNKPLNVEYVLQLRREVEQQSRLLDEKLKVKMMIIWTASLTLGC</sequence>
<feature type="compositionally biased region" description="Low complexity" evidence="1">
    <location>
        <begin position="145"/>
        <end position="154"/>
    </location>
</feature>
<dbReference type="Proteomes" id="UP000241769">
    <property type="component" value="Unassembled WGS sequence"/>
</dbReference>
<name>A0A2P6NB90_9EUKA</name>
<proteinExistence type="predicted"/>
<dbReference type="EMBL" id="MDYQ01000129">
    <property type="protein sequence ID" value="PRP81216.1"/>
    <property type="molecule type" value="Genomic_DNA"/>
</dbReference>
<feature type="compositionally biased region" description="Acidic residues" evidence="1">
    <location>
        <begin position="70"/>
        <end position="89"/>
    </location>
</feature>
<keyword evidence="3" id="KW-1185">Reference proteome</keyword>
<feature type="region of interest" description="Disordered" evidence="1">
    <location>
        <begin position="48"/>
        <end position="89"/>
    </location>
</feature>
<comment type="caution">
    <text evidence="2">The sequence shown here is derived from an EMBL/GenBank/DDBJ whole genome shotgun (WGS) entry which is preliminary data.</text>
</comment>
<protein>
    <submittedName>
        <fullName evidence="2">Uncharacterized protein</fullName>
    </submittedName>
</protein>
<gene>
    <name evidence="2" type="ORF">PROFUN_02050</name>
</gene>
<evidence type="ECO:0000256" key="1">
    <source>
        <dbReference type="SAM" id="MobiDB-lite"/>
    </source>
</evidence>
<accession>A0A2P6NB90</accession>
<organism evidence="2 3">
    <name type="scientific">Planoprotostelium fungivorum</name>
    <dbReference type="NCBI Taxonomy" id="1890364"/>
    <lineage>
        <taxon>Eukaryota</taxon>
        <taxon>Amoebozoa</taxon>
        <taxon>Evosea</taxon>
        <taxon>Variosea</taxon>
        <taxon>Cavosteliida</taxon>
        <taxon>Cavosteliaceae</taxon>
        <taxon>Planoprotostelium</taxon>
    </lineage>
</organism>
<reference evidence="2 3" key="1">
    <citation type="journal article" date="2018" name="Genome Biol. Evol.">
        <title>Multiple Roots of Fruiting Body Formation in Amoebozoa.</title>
        <authorList>
            <person name="Hillmann F."/>
            <person name="Forbes G."/>
            <person name="Novohradska S."/>
            <person name="Ferling I."/>
            <person name="Riege K."/>
            <person name="Groth M."/>
            <person name="Westermann M."/>
            <person name="Marz M."/>
            <person name="Spaller T."/>
            <person name="Winckler T."/>
            <person name="Schaap P."/>
            <person name="Glockner G."/>
        </authorList>
    </citation>
    <scope>NUCLEOTIDE SEQUENCE [LARGE SCALE GENOMIC DNA]</scope>
    <source>
        <strain evidence="2 3">Jena</strain>
    </source>
</reference>